<evidence type="ECO:0000313" key="1">
    <source>
        <dbReference type="EMBL" id="MBM3273597.1"/>
    </source>
</evidence>
<dbReference type="AlphaFoldDB" id="A0A937X3K2"/>
<name>A0A937X3K2_9BACT</name>
<comment type="caution">
    <text evidence="1">The sequence shown here is derived from an EMBL/GenBank/DDBJ whole genome shotgun (WGS) entry which is preliminary data.</text>
</comment>
<dbReference type="EMBL" id="VGJX01000011">
    <property type="protein sequence ID" value="MBM3273597.1"/>
    <property type="molecule type" value="Genomic_DNA"/>
</dbReference>
<gene>
    <name evidence="1" type="ORF">FJZ00_00485</name>
</gene>
<organism evidence="1 2">
    <name type="scientific">Candidatus Tanganyikabacteria bacterium</name>
    <dbReference type="NCBI Taxonomy" id="2961651"/>
    <lineage>
        <taxon>Bacteria</taxon>
        <taxon>Bacillati</taxon>
        <taxon>Candidatus Sericytochromatia</taxon>
        <taxon>Candidatus Tanganyikabacteria</taxon>
    </lineage>
</organism>
<evidence type="ECO:0000313" key="2">
    <source>
        <dbReference type="Proteomes" id="UP000703893"/>
    </source>
</evidence>
<reference evidence="1 2" key="1">
    <citation type="submission" date="2019-03" db="EMBL/GenBank/DDBJ databases">
        <title>Lake Tanganyika Metagenome-Assembled Genomes (MAGs).</title>
        <authorList>
            <person name="Tran P."/>
        </authorList>
    </citation>
    <scope>NUCLEOTIDE SEQUENCE [LARGE SCALE GENOMIC DNA]</scope>
    <source>
        <strain evidence="1">K_DeepCast_65m_m2_236</strain>
    </source>
</reference>
<sequence>MQRSTAYVLQRSGYDCLAVERAAAAVALSATSRPIALVVEERLPDASAFELILGGRPHTVKGVVNRSEVFEEYGLAAGIAFQDISLEAKTAVLEHLFK</sequence>
<accession>A0A937X3K2</accession>
<proteinExistence type="predicted"/>
<dbReference type="Proteomes" id="UP000703893">
    <property type="component" value="Unassembled WGS sequence"/>
</dbReference>
<protein>
    <submittedName>
        <fullName evidence="1">Uncharacterized protein</fullName>
    </submittedName>
</protein>